<sequence length="112" mass="12465">MKTIVKNYSACLLGKALNCYYHKGHNYLEINVDIDSSAIATAILCLALGCVTVVMMDMDFLVKAQSEEELPDRLFGAIRICQIEVVSVTFVDNAMLLNKVLPCEDESKNEDE</sequence>
<name>A0ABD1QF07_9LAMI</name>
<dbReference type="AlphaFoldDB" id="A0ABD1QF07"/>
<protein>
    <recommendedName>
        <fullName evidence="2">Protein ENHANCED DISEASE RESISTANCE 2 C-terminal domain-containing protein</fullName>
    </recommendedName>
</protein>
<evidence type="ECO:0000313" key="3">
    <source>
        <dbReference type="EMBL" id="KAL2474805.1"/>
    </source>
</evidence>
<dbReference type="PANTHER" id="PTHR12136">
    <property type="entry name" value="ENHANCED DISEASE RESISTANCE-RELATED"/>
    <property type="match status" value="1"/>
</dbReference>
<dbReference type="Proteomes" id="UP001604336">
    <property type="component" value="Unassembled WGS sequence"/>
</dbReference>
<gene>
    <name evidence="3" type="ORF">Adt_35541</name>
</gene>
<comment type="caution">
    <text evidence="3">The sequence shown here is derived from an EMBL/GenBank/DDBJ whole genome shotgun (WGS) entry which is preliminary data.</text>
</comment>
<keyword evidence="1" id="KW-0812">Transmembrane</keyword>
<dbReference type="InterPro" id="IPR009769">
    <property type="entry name" value="EDR2_C"/>
</dbReference>
<keyword evidence="1" id="KW-1133">Transmembrane helix</keyword>
<dbReference type="EMBL" id="JBFOLK010000011">
    <property type="protein sequence ID" value="KAL2474805.1"/>
    <property type="molecule type" value="Genomic_DNA"/>
</dbReference>
<evidence type="ECO:0000256" key="1">
    <source>
        <dbReference type="SAM" id="Phobius"/>
    </source>
</evidence>
<organism evidence="3 4">
    <name type="scientific">Abeliophyllum distichum</name>
    <dbReference type="NCBI Taxonomy" id="126358"/>
    <lineage>
        <taxon>Eukaryota</taxon>
        <taxon>Viridiplantae</taxon>
        <taxon>Streptophyta</taxon>
        <taxon>Embryophyta</taxon>
        <taxon>Tracheophyta</taxon>
        <taxon>Spermatophyta</taxon>
        <taxon>Magnoliopsida</taxon>
        <taxon>eudicotyledons</taxon>
        <taxon>Gunneridae</taxon>
        <taxon>Pentapetalae</taxon>
        <taxon>asterids</taxon>
        <taxon>lamiids</taxon>
        <taxon>Lamiales</taxon>
        <taxon>Oleaceae</taxon>
        <taxon>Forsythieae</taxon>
        <taxon>Abeliophyllum</taxon>
    </lineage>
</organism>
<feature type="transmembrane region" description="Helical" evidence="1">
    <location>
        <begin position="37"/>
        <end position="56"/>
    </location>
</feature>
<keyword evidence="4" id="KW-1185">Reference proteome</keyword>
<evidence type="ECO:0000313" key="4">
    <source>
        <dbReference type="Proteomes" id="UP001604336"/>
    </source>
</evidence>
<feature type="domain" description="Protein ENHANCED DISEASE RESISTANCE 2 C-terminal" evidence="2">
    <location>
        <begin position="9"/>
        <end position="84"/>
    </location>
</feature>
<keyword evidence="1" id="KW-0472">Membrane</keyword>
<proteinExistence type="predicted"/>
<evidence type="ECO:0000259" key="2">
    <source>
        <dbReference type="Pfam" id="PF07059"/>
    </source>
</evidence>
<dbReference type="PANTHER" id="PTHR12136:SF91">
    <property type="entry name" value="PROTEIN ENHANCED DISEASE RESISTANCE 2-LIKE"/>
    <property type="match status" value="1"/>
</dbReference>
<dbReference type="Pfam" id="PF07059">
    <property type="entry name" value="EDR2_C"/>
    <property type="match status" value="1"/>
</dbReference>
<reference evidence="4" key="1">
    <citation type="submission" date="2024-07" db="EMBL/GenBank/DDBJ databases">
        <title>Two chromosome-level genome assemblies of Korean endemic species Abeliophyllum distichum and Forsythia ovata (Oleaceae).</title>
        <authorList>
            <person name="Jang H."/>
        </authorList>
    </citation>
    <scope>NUCLEOTIDE SEQUENCE [LARGE SCALE GENOMIC DNA]</scope>
</reference>
<accession>A0ABD1QF07</accession>
<dbReference type="InterPro" id="IPR045096">
    <property type="entry name" value="EDR2-like"/>
</dbReference>